<protein>
    <submittedName>
        <fullName evidence="2">Uncharacterized protein</fullName>
    </submittedName>
</protein>
<name>A0A0E9VI08_ANGAN</name>
<feature type="signal peptide" evidence="1">
    <location>
        <begin position="1"/>
        <end position="19"/>
    </location>
</feature>
<evidence type="ECO:0000256" key="1">
    <source>
        <dbReference type="SAM" id="SignalP"/>
    </source>
</evidence>
<evidence type="ECO:0000313" key="2">
    <source>
        <dbReference type="EMBL" id="JAH77646.1"/>
    </source>
</evidence>
<dbReference type="AlphaFoldDB" id="A0A0E9VI08"/>
<keyword evidence="1" id="KW-0732">Signal</keyword>
<accession>A0A0E9VI08</accession>
<organism evidence="2">
    <name type="scientific">Anguilla anguilla</name>
    <name type="common">European freshwater eel</name>
    <name type="synonym">Muraena anguilla</name>
    <dbReference type="NCBI Taxonomy" id="7936"/>
    <lineage>
        <taxon>Eukaryota</taxon>
        <taxon>Metazoa</taxon>
        <taxon>Chordata</taxon>
        <taxon>Craniata</taxon>
        <taxon>Vertebrata</taxon>
        <taxon>Euteleostomi</taxon>
        <taxon>Actinopterygii</taxon>
        <taxon>Neopterygii</taxon>
        <taxon>Teleostei</taxon>
        <taxon>Anguilliformes</taxon>
        <taxon>Anguillidae</taxon>
        <taxon>Anguilla</taxon>
    </lineage>
</organism>
<reference evidence="2" key="1">
    <citation type="submission" date="2014-11" db="EMBL/GenBank/DDBJ databases">
        <authorList>
            <person name="Amaro Gonzalez C."/>
        </authorList>
    </citation>
    <scope>NUCLEOTIDE SEQUENCE</scope>
</reference>
<feature type="chain" id="PRO_5002433726" evidence="1">
    <location>
        <begin position="20"/>
        <end position="48"/>
    </location>
</feature>
<sequence length="48" mass="5591">MKLQTILLLLLSGIYYSPQQQPCHPNYTWQQKARAINSVKPLQHESQP</sequence>
<reference evidence="2" key="2">
    <citation type="journal article" date="2015" name="Fish Shellfish Immunol.">
        <title>Early steps in the European eel (Anguilla anguilla)-Vibrio vulnificus interaction in the gills: Role of the RtxA13 toxin.</title>
        <authorList>
            <person name="Callol A."/>
            <person name="Pajuelo D."/>
            <person name="Ebbesson L."/>
            <person name="Teles M."/>
            <person name="MacKenzie S."/>
            <person name="Amaro C."/>
        </authorList>
    </citation>
    <scope>NUCLEOTIDE SEQUENCE</scope>
</reference>
<dbReference type="EMBL" id="GBXM01030931">
    <property type="protein sequence ID" value="JAH77646.1"/>
    <property type="molecule type" value="Transcribed_RNA"/>
</dbReference>
<proteinExistence type="predicted"/>